<evidence type="ECO:0000313" key="3">
    <source>
        <dbReference type="Proteomes" id="UP000266089"/>
    </source>
</evidence>
<proteinExistence type="predicted"/>
<comment type="caution">
    <text evidence="2">The sequence shown here is derived from an EMBL/GenBank/DDBJ whole genome shotgun (WGS) entry which is preliminary data.</text>
</comment>
<sequence length="89" mass="9722">MTEGAVLLLRLLLWLFPGMLAFLSVRGLLTGRIRVGLGLLVGAVLAAFLIKPIPVSLAFLLIGGLAALGGGRNPRYARELRERLEEWRK</sequence>
<dbReference type="EMBL" id="QWKX01000003">
    <property type="protein sequence ID" value="RIH79789.1"/>
    <property type="molecule type" value="Genomic_DNA"/>
</dbReference>
<protein>
    <submittedName>
        <fullName evidence="2">Uncharacterized protein</fullName>
    </submittedName>
</protein>
<name>A0A399E9E0_9DEIN</name>
<feature type="transmembrane region" description="Helical" evidence="1">
    <location>
        <begin position="37"/>
        <end position="68"/>
    </location>
</feature>
<organism evidence="2 3">
    <name type="scientific">Meiothermus taiwanensis</name>
    <dbReference type="NCBI Taxonomy" id="172827"/>
    <lineage>
        <taxon>Bacteria</taxon>
        <taxon>Thermotogati</taxon>
        <taxon>Deinococcota</taxon>
        <taxon>Deinococci</taxon>
        <taxon>Thermales</taxon>
        <taxon>Thermaceae</taxon>
        <taxon>Meiothermus</taxon>
    </lineage>
</organism>
<evidence type="ECO:0000313" key="2">
    <source>
        <dbReference type="EMBL" id="RIH79789.1"/>
    </source>
</evidence>
<dbReference type="Proteomes" id="UP000266089">
    <property type="component" value="Unassembled WGS sequence"/>
</dbReference>
<evidence type="ECO:0000256" key="1">
    <source>
        <dbReference type="SAM" id="Phobius"/>
    </source>
</evidence>
<dbReference type="AlphaFoldDB" id="A0A399E9E0"/>
<accession>A0A399E9E0</accession>
<dbReference type="RefSeq" id="WP_027887371.1">
    <property type="nucleotide sequence ID" value="NZ_JBHSXZ010000003.1"/>
</dbReference>
<reference evidence="2 3" key="1">
    <citation type="submission" date="2018-08" db="EMBL/GenBank/DDBJ databases">
        <title>Meiothermus cateniformans JCM 15151 genome sequencing project.</title>
        <authorList>
            <person name="Da Costa M.S."/>
            <person name="Albuquerque L."/>
            <person name="Raposo P."/>
            <person name="Froufe H.J.C."/>
            <person name="Barroso C.S."/>
            <person name="Egas C."/>
        </authorList>
    </citation>
    <scope>NUCLEOTIDE SEQUENCE [LARGE SCALE GENOMIC DNA]</scope>
    <source>
        <strain evidence="2 3">JCM 15151</strain>
    </source>
</reference>
<keyword evidence="1" id="KW-1133">Transmembrane helix</keyword>
<gene>
    <name evidence="2" type="ORF">Mcate_00227</name>
</gene>
<keyword evidence="1" id="KW-0472">Membrane</keyword>
<keyword evidence="1" id="KW-0812">Transmembrane</keyword>